<accession>A0A0H2MGH8</accession>
<dbReference type="AlphaFoldDB" id="A0A0H2MGH8"/>
<evidence type="ECO:0000313" key="2">
    <source>
        <dbReference type="Proteomes" id="UP000035444"/>
    </source>
</evidence>
<reference evidence="1 2" key="1">
    <citation type="submission" date="2015-03" db="EMBL/GenBank/DDBJ databases">
        <title>Genome Sequence of Kiloniella spongiae MEBiC09566, isolated from a marine sponge.</title>
        <authorList>
            <person name="Shao Z."/>
            <person name="Wang L."/>
            <person name="Li X."/>
        </authorList>
    </citation>
    <scope>NUCLEOTIDE SEQUENCE [LARGE SCALE GENOMIC DNA]</scope>
    <source>
        <strain evidence="1 2">MEBiC09566</strain>
    </source>
</reference>
<evidence type="ECO:0000313" key="1">
    <source>
        <dbReference type="EMBL" id="KLN61316.1"/>
    </source>
</evidence>
<organism evidence="1 2">
    <name type="scientific">Kiloniella spongiae</name>
    <dbReference type="NCBI Taxonomy" id="1489064"/>
    <lineage>
        <taxon>Bacteria</taxon>
        <taxon>Pseudomonadati</taxon>
        <taxon>Pseudomonadota</taxon>
        <taxon>Alphaproteobacteria</taxon>
        <taxon>Rhodospirillales</taxon>
        <taxon>Kiloniellaceae</taxon>
        <taxon>Kiloniella</taxon>
    </lineage>
</organism>
<dbReference type="EMBL" id="LAQL01000004">
    <property type="protein sequence ID" value="KLN61316.1"/>
    <property type="molecule type" value="Genomic_DNA"/>
</dbReference>
<proteinExistence type="predicted"/>
<dbReference type="OrthoDB" id="7605048at2"/>
<protein>
    <recommendedName>
        <fullName evidence="3">Replication initiation factor</fullName>
    </recommendedName>
</protein>
<name>A0A0H2MGH8_9PROT</name>
<dbReference type="Proteomes" id="UP000035444">
    <property type="component" value="Unassembled WGS sequence"/>
</dbReference>
<dbReference type="RefSeq" id="WP_047763397.1">
    <property type="nucleotide sequence ID" value="NZ_LAQL01000004.1"/>
</dbReference>
<sequence>MEVIYRGFDGLDVSFQGALPGRVVDALEAAKELAKEVEAPQPVRVGPGGIELLIDITGNRNGYAYRCSTGPDGETWFFKKSNNPTEYNIRVSCGSAGLACRGYEGTKQRLYDILEGLGATVLSESIGRVDFCVDFFAPDFALRSNDFVCHSSTVRGSYEENDVSTSHKGRRTTSVTVGKMPNRQIIIYDKRAEVISKRKEHWWKIWDLEKDNPNNKVWRVEVRAGKRHLKEKWNITSWQDLEASICDLFKKAMSDIRYLNPDQTDTNATRMDVDPIWEMTTEEIANCLRMYESGVEPSDIREVELNKAVHTYETLIKGCAAGLAAVLDYDGSNLSMIVPRLERVLRSDIRENREGFEKKVSKARDRFIFIRGNDERSNRSSGRVGSAFRESATDAESRCGYATGQVPELNHTGAY</sequence>
<keyword evidence="2" id="KW-1185">Reference proteome</keyword>
<dbReference type="STRING" id="1489064.WH96_06600"/>
<evidence type="ECO:0008006" key="3">
    <source>
        <dbReference type="Google" id="ProtNLM"/>
    </source>
</evidence>
<comment type="caution">
    <text evidence="1">The sequence shown here is derived from an EMBL/GenBank/DDBJ whole genome shotgun (WGS) entry which is preliminary data.</text>
</comment>
<gene>
    <name evidence="1" type="ORF">WH96_06600</name>
</gene>